<keyword evidence="10" id="KW-0460">Magnesium</keyword>
<evidence type="ECO:0000256" key="11">
    <source>
        <dbReference type="ARBA" id="ARBA00023172"/>
    </source>
</evidence>
<dbReference type="InterPro" id="IPR029710">
    <property type="entry name" value="LIG4"/>
</dbReference>
<keyword evidence="8" id="KW-0227">DNA damage</keyword>
<dbReference type="Proteomes" id="UP000298663">
    <property type="component" value="Unassembled WGS sequence"/>
</dbReference>
<comment type="subcellular location">
    <subcellularLocation>
        <location evidence="2">Nucleus</location>
    </subcellularLocation>
</comment>
<evidence type="ECO:0000256" key="14">
    <source>
        <dbReference type="ARBA" id="ARBA00030676"/>
    </source>
</evidence>
<dbReference type="GO" id="GO:0006303">
    <property type="term" value="P:double-strand break repair via nonhomologous end joining"/>
    <property type="evidence" value="ECO:0007669"/>
    <property type="project" value="TreeGrafter"/>
</dbReference>
<dbReference type="GO" id="GO:0003677">
    <property type="term" value="F:DNA binding"/>
    <property type="evidence" value="ECO:0007669"/>
    <property type="project" value="InterPro"/>
</dbReference>
<dbReference type="AlphaFoldDB" id="A0A4V6A229"/>
<dbReference type="GO" id="GO:0006310">
    <property type="term" value="P:DNA recombination"/>
    <property type="evidence" value="ECO:0007669"/>
    <property type="project" value="UniProtKB-KW"/>
</dbReference>
<dbReference type="CDD" id="cd07903">
    <property type="entry name" value="Adenylation_DNA_ligase_IV"/>
    <property type="match status" value="1"/>
</dbReference>
<evidence type="ECO:0000256" key="8">
    <source>
        <dbReference type="ARBA" id="ARBA00022763"/>
    </source>
</evidence>
<keyword evidence="9" id="KW-0067">ATP-binding</keyword>
<evidence type="ECO:0000256" key="15">
    <source>
        <dbReference type="ARBA" id="ARBA00031942"/>
    </source>
</evidence>
<dbReference type="PROSITE" id="PS50172">
    <property type="entry name" value="BRCT"/>
    <property type="match status" value="1"/>
</dbReference>
<evidence type="ECO:0000256" key="16">
    <source>
        <dbReference type="SAM" id="MobiDB-lite"/>
    </source>
</evidence>
<evidence type="ECO:0000313" key="19">
    <source>
        <dbReference type="EMBL" id="TKR77605.1"/>
    </source>
</evidence>
<gene>
    <name evidence="19" type="ORF">L596_018540</name>
</gene>
<evidence type="ECO:0000313" key="20">
    <source>
        <dbReference type="Proteomes" id="UP000298663"/>
    </source>
</evidence>
<dbReference type="InterPro" id="IPR036599">
    <property type="entry name" value="DNA_ligase_N_sf"/>
</dbReference>
<keyword evidence="11" id="KW-0233">DNA recombination</keyword>
<dbReference type="Gene3D" id="3.40.50.10190">
    <property type="entry name" value="BRCT domain"/>
    <property type="match status" value="1"/>
</dbReference>
<evidence type="ECO:0000259" key="18">
    <source>
        <dbReference type="PROSITE" id="PS50172"/>
    </source>
</evidence>
<comment type="similarity">
    <text evidence="3">Belongs to the ATP-dependent DNA ligase family.</text>
</comment>
<evidence type="ECO:0000256" key="3">
    <source>
        <dbReference type="ARBA" id="ARBA00007572"/>
    </source>
</evidence>
<feature type="domain" description="ATP-dependent DNA ligase family profile" evidence="17">
    <location>
        <begin position="361"/>
        <end position="498"/>
    </location>
</feature>
<evidence type="ECO:0000256" key="2">
    <source>
        <dbReference type="ARBA" id="ARBA00004123"/>
    </source>
</evidence>
<dbReference type="InterPro" id="IPR044125">
    <property type="entry name" value="Adenylation_DNA_ligase_IV"/>
</dbReference>
<dbReference type="PROSITE" id="PS50160">
    <property type="entry name" value="DNA_LIGASE_A3"/>
    <property type="match status" value="1"/>
</dbReference>
<protein>
    <recommendedName>
        <fullName evidence="15">DNA ligase IV</fullName>
    </recommendedName>
    <alternativeName>
        <fullName evidence="14">Polydeoxyribonucleotide synthase [ATP] 4</fullName>
    </alternativeName>
</protein>
<name>A0A4V6A229_STECR</name>
<comment type="cofactor">
    <cofactor evidence="1">
        <name>Mg(2+)</name>
        <dbReference type="ChEBI" id="CHEBI:18420"/>
    </cofactor>
</comment>
<evidence type="ECO:0000256" key="13">
    <source>
        <dbReference type="ARBA" id="ARBA00023242"/>
    </source>
</evidence>
<dbReference type="PANTHER" id="PTHR45997:SF1">
    <property type="entry name" value="DNA LIGASE 4"/>
    <property type="match status" value="1"/>
</dbReference>
<dbReference type="GO" id="GO:0005524">
    <property type="term" value="F:ATP binding"/>
    <property type="evidence" value="ECO:0007669"/>
    <property type="project" value="UniProtKB-KW"/>
</dbReference>
<evidence type="ECO:0000256" key="9">
    <source>
        <dbReference type="ARBA" id="ARBA00022840"/>
    </source>
</evidence>
<feature type="region of interest" description="Disordered" evidence="16">
    <location>
        <begin position="743"/>
        <end position="864"/>
    </location>
</feature>
<dbReference type="Gene3D" id="3.30.470.30">
    <property type="entry name" value="DNA ligase/mRNA capping enzyme"/>
    <property type="match status" value="1"/>
</dbReference>
<dbReference type="PROSITE" id="PS00333">
    <property type="entry name" value="DNA_LIGASE_A2"/>
    <property type="match status" value="1"/>
</dbReference>
<comment type="caution">
    <text evidence="19">The sequence shown here is derived from an EMBL/GenBank/DDBJ whole genome shotgun (WGS) entry which is preliminary data.</text>
</comment>
<dbReference type="PANTHER" id="PTHR45997">
    <property type="entry name" value="DNA LIGASE 4"/>
    <property type="match status" value="1"/>
</dbReference>
<keyword evidence="4" id="KW-0436">Ligase</keyword>
<dbReference type="GO" id="GO:0003910">
    <property type="term" value="F:DNA ligase (ATP) activity"/>
    <property type="evidence" value="ECO:0007669"/>
    <property type="project" value="InterPro"/>
</dbReference>
<keyword evidence="6" id="KW-0677">Repeat</keyword>
<dbReference type="EMBL" id="AZBU02000005">
    <property type="protein sequence ID" value="TKR77605.1"/>
    <property type="molecule type" value="Genomic_DNA"/>
</dbReference>
<feature type="domain" description="BRCT" evidence="18">
    <location>
        <begin position="643"/>
        <end position="725"/>
    </location>
</feature>
<reference evidence="19 20" key="2">
    <citation type="journal article" date="2019" name="G3 (Bethesda)">
        <title>Hybrid Assembly of the Genome of the Entomopathogenic Nematode Steinernema carpocapsae Identifies the X-Chromosome.</title>
        <authorList>
            <person name="Serra L."/>
            <person name="Macchietto M."/>
            <person name="Macias-Munoz A."/>
            <person name="McGill C.J."/>
            <person name="Rodriguez I.M."/>
            <person name="Rodriguez B."/>
            <person name="Murad R."/>
            <person name="Mortazavi A."/>
        </authorList>
    </citation>
    <scope>NUCLEOTIDE SEQUENCE [LARGE SCALE GENOMIC DNA]</scope>
    <source>
        <strain evidence="19 20">ALL</strain>
    </source>
</reference>
<dbReference type="SUPFAM" id="SSF52113">
    <property type="entry name" value="BRCT domain"/>
    <property type="match status" value="1"/>
</dbReference>
<dbReference type="OrthoDB" id="206088at2759"/>
<dbReference type="SMART" id="SM00292">
    <property type="entry name" value="BRCT"/>
    <property type="match status" value="1"/>
</dbReference>
<keyword evidence="13" id="KW-0539">Nucleus</keyword>
<dbReference type="GO" id="GO:0032807">
    <property type="term" value="C:DNA ligase IV complex"/>
    <property type="evidence" value="ECO:0007669"/>
    <property type="project" value="TreeGrafter"/>
</dbReference>
<dbReference type="Pfam" id="PF04675">
    <property type="entry name" value="DNA_ligase_A_N"/>
    <property type="match status" value="1"/>
</dbReference>
<dbReference type="InterPro" id="IPR012310">
    <property type="entry name" value="DNA_ligase_ATP-dep_cent"/>
</dbReference>
<dbReference type="InterPro" id="IPR016059">
    <property type="entry name" value="DNA_ligase_ATP-dep_CS"/>
</dbReference>
<dbReference type="GO" id="GO:0046872">
    <property type="term" value="F:metal ion binding"/>
    <property type="evidence" value="ECO:0007669"/>
    <property type="project" value="UniProtKB-KW"/>
</dbReference>
<reference evidence="19 20" key="1">
    <citation type="journal article" date="2015" name="Genome Biol.">
        <title>Comparative genomics of Steinernema reveals deeply conserved gene regulatory networks.</title>
        <authorList>
            <person name="Dillman A.R."/>
            <person name="Macchietto M."/>
            <person name="Porter C.F."/>
            <person name="Rogers A."/>
            <person name="Williams B."/>
            <person name="Antoshechkin I."/>
            <person name="Lee M.M."/>
            <person name="Goodwin Z."/>
            <person name="Lu X."/>
            <person name="Lewis E.E."/>
            <person name="Goodrich-Blair H."/>
            <person name="Stock S.P."/>
            <person name="Adams B.J."/>
            <person name="Sternberg P.W."/>
            <person name="Mortazavi A."/>
        </authorList>
    </citation>
    <scope>NUCLEOTIDE SEQUENCE [LARGE SCALE GENOMIC DNA]</scope>
    <source>
        <strain evidence="19 20">ALL</strain>
    </source>
</reference>
<dbReference type="Gene3D" id="2.40.50.140">
    <property type="entry name" value="Nucleic acid-binding proteins"/>
    <property type="match status" value="1"/>
</dbReference>
<keyword evidence="5" id="KW-0479">Metal-binding</keyword>
<keyword evidence="20" id="KW-1185">Reference proteome</keyword>
<keyword evidence="7" id="KW-0547">Nucleotide-binding</keyword>
<evidence type="ECO:0000256" key="6">
    <source>
        <dbReference type="ARBA" id="ARBA00022737"/>
    </source>
</evidence>
<dbReference type="InterPro" id="IPR001357">
    <property type="entry name" value="BRCT_dom"/>
</dbReference>
<evidence type="ECO:0000259" key="17">
    <source>
        <dbReference type="PROSITE" id="PS50160"/>
    </source>
</evidence>
<accession>A0A4V6A229</accession>
<evidence type="ECO:0000256" key="7">
    <source>
        <dbReference type="ARBA" id="ARBA00022741"/>
    </source>
</evidence>
<dbReference type="SUPFAM" id="SSF56091">
    <property type="entry name" value="DNA ligase/mRNA capping enzyme, catalytic domain"/>
    <property type="match status" value="1"/>
</dbReference>
<evidence type="ECO:0000256" key="4">
    <source>
        <dbReference type="ARBA" id="ARBA00022598"/>
    </source>
</evidence>
<organism evidence="19 20">
    <name type="scientific">Steinernema carpocapsae</name>
    <name type="common">Entomopathogenic nematode</name>
    <dbReference type="NCBI Taxonomy" id="34508"/>
    <lineage>
        <taxon>Eukaryota</taxon>
        <taxon>Metazoa</taxon>
        <taxon>Ecdysozoa</taxon>
        <taxon>Nematoda</taxon>
        <taxon>Chromadorea</taxon>
        <taxon>Rhabditida</taxon>
        <taxon>Tylenchina</taxon>
        <taxon>Panagrolaimomorpha</taxon>
        <taxon>Strongyloidoidea</taxon>
        <taxon>Steinernematidae</taxon>
        <taxon>Steinernema</taxon>
    </lineage>
</organism>
<dbReference type="InterPro" id="IPR036420">
    <property type="entry name" value="BRCT_dom_sf"/>
</dbReference>
<dbReference type="Gene3D" id="1.10.3260.10">
    <property type="entry name" value="DNA ligase, ATP-dependent, N-terminal domain"/>
    <property type="match status" value="1"/>
</dbReference>
<evidence type="ECO:0000256" key="12">
    <source>
        <dbReference type="ARBA" id="ARBA00023204"/>
    </source>
</evidence>
<evidence type="ECO:0000256" key="10">
    <source>
        <dbReference type="ARBA" id="ARBA00022842"/>
    </source>
</evidence>
<sequence length="864" mass="98296">MGESLAQLAPFSDLCAMLMKLHEYSEKNRRQEKKHELCGYIQKWNADWRARHVDGSADAKRDSKKDSIYPALRLILPNQDSRTFTMKTPRLLTMITNSRLLGNDAAKESLSKGVYGIEQLARMVAMRQSTPKTSLTVAQLNAHLDHLISSKYDPNVFIELVRACTKEELIILFHIIIKDIEFYTGLYQETILNWFHPEAYGLRVRGYSLQEICEFFTGTQPGDRVDESDRDEILGKPFKPMLLKQVPYNTLAYDVIVKYCGKKFYSQVKYDGEHILVHKLNGGQYKYFTRNQIDYSGQMGDNENYQFSHRLHELFRPNVKSCVLDGELLVWDTKKEDFVKKGRKASDERYYDAKYLNEDVESKAPVRRCIAFFDVLYFNGENLMSQPLEKRLEILERDIFDEEKLKEGNYAIISEKTEINSSGDLRKVYKEALDRADEGIVLKGAESTYTVGSRAFKNGWFKIKPDYGPHATMDLAVVAVILDKDMGSVESFLCAVVVGQYYRYVSPVPAKMKKLELDQLMLKLKANGGLQKDMPEWLQRLGPGKDMGRTEMLFVQKRNIQIVEVRASGVYESNKLQFPAIVKHRTDKDATEAESLYSYLTFTERIREASLTAIGKVVEKGLVVDERFQCPVKRNYLPSINHGAEGNLAGKTVCIISAEGVDRKKIEDILFALGAEVVPHPTKDVSFLVTSEAGRETKRVQNQLKDRSYSIVNCEWLMRCESEGRFSFWRDDEVVLDSVRNPLKRHRPESSNGNVDQEAMQVSEDEDVPVSEEEEGQDETPPPSDSENDEDIYGTGASLESDYAQPPAIAPDLLDETPPPSDSENDEDIYGTEACLESGLAQPVMPPDHSQPASSKIYGTIDDF</sequence>
<dbReference type="GO" id="GO:0006297">
    <property type="term" value="P:nucleotide-excision repair, DNA gap filling"/>
    <property type="evidence" value="ECO:0007669"/>
    <property type="project" value="TreeGrafter"/>
</dbReference>
<evidence type="ECO:0000256" key="5">
    <source>
        <dbReference type="ARBA" id="ARBA00022723"/>
    </source>
</evidence>
<dbReference type="Pfam" id="PF01068">
    <property type="entry name" value="DNA_ligase_A_M"/>
    <property type="match status" value="1"/>
</dbReference>
<dbReference type="Pfam" id="PF00533">
    <property type="entry name" value="BRCT"/>
    <property type="match status" value="1"/>
</dbReference>
<proteinExistence type="inferred from homology"/>
<feature type="compositionally biased region" description="Acidic residues" evidence="16">
    <location>
        <begin position="763"/>
        <end position="778"/>
    </location>
</feature>
<dbReference type="STRING" id="34508.A0A4V6A229"/>
<dbReference type="InterPro" id="IPR012308">
    <property type="entry name" value="DNA_ligase_ATP-dep_N"/>
</dbReference>
<dbReference type="GO" id="GO:0005958">
    <property type="term" value="C:DNA-dependent protein kinase-DNA ligase 4 complex"/>
    <property type="evidence" value="ECO:0007669"/>
    <property type="project" value="TreeGrafter"/>
</dbReference>
<keyword evidence="12" id="KW-0234">DNA repair</keyword>
<evidence type="ECO:0000256" key="1">
    <source>
        <dbReference type="ARBA" id="ARBA00001946"/>
    </source>
</evidence>
<dbReference type="InterPro" id="IPR012340">
    <property type="entry name" value="NA-bd_OB-fold"/>
</dbReference>